<feature type="binding site" evidence="4">
    <location>
        <position position="192"/>
    </location>
    <ligand>
        <name>substrate</name>
    </ligand>
</feature>
<dbReference type="Proteomes" id="UP000471031">
    <property type="component" value="Unassembled WGS sequence"/>
</dbReference>
<dbReference type="InterPro" id="IPR050287">
    <property type="entry name" value="MTA/SAH_deaminase"/>
</dbReference>
<name>A0A845LF86_HELGE</name>
<keyword evidence="2 4" id="KW-0378">Hydrolase</keyword>
<keyword evidence="7" id="KW-1185">Reference proteome</keyword>
<feature type="binding site" evidence="4">
    <location>
        <position position="308"/>
    </location>
    <ligand>
        <name>substrate</name>
    </ligand>
</feature>
<sequence length="440" mass="47729">MNQILIKNARILTMATETPQILEGDICIEGSLIQAIRPSDSMVAENQALDCSDAVTVIDATGMIVMPGLINCHNHAAMALFRGYSDDLRLMEWLSEKIWPAEERLDGDAVYAGAMLAAAEMIKSGTTTFADMYFYMDDVARAVCDSGMRASLCQGLLFIDNQAERRMEATRRLFDNWHGQADGRITAMVGPHAPYTCPPDKLQAVMALAKELQAAVHIHLSETVEEVDQMFDRYGKSPVRYLADLGLFAEHHVLLAHAVNLSRDDIHLLKGLRGGISHNPVSNLKLGCGVAPVLELGDKGVTVALGTDGAGSATTLDLFETIKAAAWLQKNRTGDPTALTAYQVLRMATIEGARALGLDHQIGTIEPGKRADLILIDMNKPHLFPQNDLCALLAYGANGADVDTVLIDGKVVMGNRRLLTMDEKDVLDEAAAAARRVIPL</sequence>
<keyword evidence="1 4" id="KW-0479">Metal-binding</keyword>
<dbReference type="Pfam" id="PF01979">
    <property type="entry name" value="Amidohydro_1"/>
    <property type="match status" value="1"/>
</dbReference>
<dbReference type="GO" id="GO:0050270">
    <property type="term" value="F:S-adenosylhomocysteine deaminase activity"/>
    <property type="evidence" value="ECO:0007669"/>
    <property type="project" value="UniProtKB-UniRule"/>
</dbReference>
<proteinExistence type="inferred from homology"/>
<accession>A0A845LF86</accession>
<dbReference type="HAMAP" id="MF_01281">
    <property type="entry name" value="MTA_SAH_deamin"/>
    <property type="match status" value="1"/>
</dbReference>
<feature type="binding site" evidence="4">
    <location>
        <position position="308"/>
    </location>
    <ligand>
        <name>Zn(2+)</name>
        <dbReference type="ChEBI" id="CHEBI:29105"/>
    </ligand>
</feature>
<reference evidence="6 7" key="1">
    <citation type="submission" date="2020-01" db="EMBL/GenBank/DDBJ databases">
        <title>Whole genome sequence of Heliobacterium gestii DSM 11169.</title>
        <authorList>
            <person name="Kyndt J.A."/>
            <person name="Meyer T.E."/>
        </authorList>
    </citation>
    <scope>NUCLEOTIDE SEQUENCE [LARGE SCALE GENOMIC DNA]</scope>
    <source>
        <strain evidence="6 7">DSM 11169</strain>
    </source>
</reference>
<dbReference type="GO" id="GO:0046872">
    <property type="term" value="F:metal ion binding"/>
    <property type="evidence" value="ECO:0007669"/>
    <property type="project" value="UniProtKB-KW"/>
</dbReference>
<dbReference type="EMBL" id="WXEX01000012">
    <property type="protein sequence ID" value="MZP44064.1"/>
    <property type="molecule type" value="Genomic_DNA"/>
</dbReference>
<feature type="binding site" evidence="4">
    <location>
        <position position="102"/>
    </location>
    <ligand>
        <name>substrate</name>
    </ligand>
</feature>
<dbReference type="PANTHER" id="PTHR43794">
    <property type="entry name" value="AMINOHYDROLASE SSNA-RELATED"/>
    <property type="match status" value="1"/>
</dbReference>
<feature type="binding site" evidence="4">
    <location>
        <position position="73"/>
    </location>
    <ligand>
        <name>Zn(2+)</name>
        <dbReference type="ChEBI" id="CHEBI:29105"/>
    </ligand>
</feature>
<evidence type="ECO:0000313" key="7">
    <source>
        <dbReference type="Proteomes" id="UP000471031"/>
    </source>
</evidence>
<dbReference type="InterPro" id="IPR032466">
    <property type="entry name" value="Metal_Hydrolase"/>
</dbReference>
<dbReference type="FunFam" id="3.20.20.140:FF:000014">
    <property type="entry name" value="5-methylthioadenosine/S-adenosylhomocysteine deaminase"/>
    <property type="match status" value="1"/>
</dbReference>
<feature type="binding site" evidence="4">
    <location>
        <position position="75"/>
    </location>
    <ligand>
        <name>Zn(2+)</name>
        <dbReference type="ChEBI" id="CHEBI:29105"/>
    </ligand>
</feature>
<organism evidence="6 7">
    <name type="scientific">Heliomicrobium gestii</name>
    <name type="common">Heliobacterium gestii</name>
    <dbReference type="NCBI Taxonomy" id="2699"/>
    <lineage>
        <taxon>Bacteria</taxon>
        <taxon>Bacillati</taxon>
        <taxon>Bacillota</taxon>
        <taxon>Clostridia</taxon>
        <taxon>Eubacteriales</taxon>
        <taxon>Heliobacteriaceae</taxon>
        <taxon>Heliomicrobium</taxon>
    </lineage>
</organism>
<evidence type="ECO:0000256" key="4">
    <source>
        <dbReference type="HAMAP-Rule" id="MF_01281"/>
    </source>
</evidence>
<dbReference type="PANTHER" id="PTHR43794:SF11">
    <property type="entry name" value="AMIDOHYDROLASE-RELATED DOMAIN-CONTAINING PROTEIN"/>
    <property type="match status" value="1"/>
</dbReference>
<dbReference type="EC" id="3.5.4.28" evidence="4"/>
<comment type="cofactor">
    <cofactor evidence="4">
        <name>Zn(2+)</name>
        <dbReference type="ChEBI" id="CHEBI:29105"/>
    </cofactor>
    <text evidence="4">Binds 1 zinc ion per subunit.</text>
</comment>
<evidence type="ECO:0000259" key="5">
    <source>
        <dbReference type="Pfam" id="PF01979"/>
    </source>
</evidence>
<dbReference type="InterPro" id="IPR011059">
    <property type="entry name" value="Metal-dep_hydrolase_composite"/>
</dbReference>
<comment type="catalytic activity">
    <reaction evidence="4">
        <text>S-methyl-5'-thioadenosine + H2O + H(+) = S-methyl-5'-thioinosine + NH4(+)</text>
        <dbReference type="Rhea" id="RHEA:25025"/>
        <dbReference type="ChEBI" id="CHEBI:15377"/>
        <dbReference type="ChEBI" id="CHEBI:15378"/>
        <dbReference type="ChEBI" id="CHEBI:17509"/>
        <dbReference type="ChEBI" id="CHEBI:28938"/>
        <dbReference type="ChEBI" id="CHEBI:48595"/>
        <dbReference type="EC" id="3.5.4.31"/>
    </reaction>
</comment>
<dbReference type="SUPFAM" id="SSF51556">
    <property type="entry name" value="Metallo-dependent hydrolases"/>
    <property type="match status" value="1"/>
</dbReference>
<dbReference type="CDD" id="cd01298">
    <property type="entry name" value="ATZ_TRZ_like"/>
    <property type="match status" value="1"/>
</dbReference>
<dbReference type="EC" id="3.5.4.31" evidence="4"/>
<keyword evidence="3 4" id="KW-0862">Zinc</keyword>
<dbReference type="Gene3D" id="2.30.40.10">
    <property type="entry name" value="Urease, subunit C, domain 1"/>
    <property type="match status" value="1"/>
</dbReference>
<dbReference type="GO" id="GO:0090614">
    <property type="term" value="F:5'-methylthioadenosine deaminase activity"/>
    <property type="evidence" value="ECO:0007669"/>
    <property type="project" value="UniProtKB-UniRule"/>
</dbReference>
<comment type="caution">
    <text evidence="4">Lacks conserved residue(s) required for the propagation of feature annotation.</text>
</comment>
<evidence type="ECO:0000256" key="2">
    <source>
        <dbReference type="ARBA" id="ARBA00022801"/>
    </source>
</evidence>
<comment type="similarity">
    <text evidence="4">Belongs to the metallo-dependent hydrolases superfamily. MTA/SAH deaminase family.</text>
</comment>
<comment type="function">
    <text evidence="4">Catalyzes the deamination of 5-methylthioadenosine and S-adenosyl-L-homocysteine into 5-methylthioinosine and S-inosyl-L-homocysteine, respectively. Is also able to deaminate adenosine.</text>
</comment>
<dbReference type="OrthoDB" id="9807210at2"/>
<evidence type="ECO:0000313" key="6">
    <source>
        <dbReference type="EMBL" id="MZP44064.1"/>
    </source>
</evidence>
<dbReference type="RefSeq" id="WP_161262632.1">
    <property type="nucleotide sequence ID" value="NZ_JAFBDC010000011.1"/>
</dbReference>
<feature type="binding site" evidence="4">
    <location>
        <position position="222"/>
    </location>
    <ligand>
        <name>substrate</name>
    </ligand>
</feature>
<comment type="caution">
    <text evidence="6">The sequence shown here is derived from an EMBL/GenBank/DDBJ whole genome shotgun (WGS) entry which is preliminary data.</text>
</comment>
<dbReference type="InterPro" id="IPR023512">
    <property type="entry name" value="Deaminase_MtaD/DadD"/>
</dbReference>
<dbReference type="SUPFAM" id="SSF51338">
    <property type="entry name" value="Composite domain of metallo-dependent hydrolases"/>
    <property type="match status" value="1"/>
</dbReference>
<dbReference type="InterPro" id="IPR006680">
    <property type="entry name" value="Amidohydro-rel"/>
</dbReference>
<gene>
    <name evidence="4" type="primary">mtaD</name>
    <name evidence="6" type="ORF">GTO89_13580</name>
</gene>
<dbReference type="AlphaFoldDB" id="A0A845LF86"/>
<evidence type="ECO:0000256" key="3">
    <source>
        <dbReference type="ARBA" id="ARBA00022833"/>
    </source>
</evidence>
<feature type="binding site" evidence="4">
    <location>
        <position position="219"/>
    </location>
    <ligand>
        <name>Zn(2+)</name>
        <dbReference type="ChEBI" id="CHEBI:29105"/>
    </ligand>
</feature>
<feature type="domain" description="Amidohydrolase-related" evidence="5">
    <location>
        <begin position="64"/>
        <end position="412"/>
    </location>
</feature>
<dbReference type="Gene3D" id="3.20.20.140">
    <property type="entry name" value="Metal-dependent hydrolases"/>
    <property type="match status" value="1"/>
</dbReference>
<protein>
    <recommendedName>
        <fullName evidence="4">5-methylthioadenosine/S-adenosylhomocysteine deaminase</fullName>
        <shortName evidence="4">MTA/SAH deaminase</shortName>
        <ecNumber evidence="4">3.5.4.28</ecNumber>
        <ecNumber evidence="4">3.5.4.31</ecNumber>
    </recommendedName>
</protein>
<evidence type="ECO:0000256" key="1">
    <source>
        <dbReference type="ARBA" id="ARBA00022723"/>
    </source>
</evidence>
<comment type="catalytic activity">
    <reaction evidence="4">
        <text>S-adenosyl-L-homocysteine + H2O + H(+) = S-inosyl-L-homocysteine + NH4(+)</text>
        <dbReference type="Rhea" id="RHEA:20716"/>
        <dbReference type="ChEBI" id="CHEBI:15377"/>
        <dbReference type="ChEBI" id="CHEBI:15378"/>
        <dbReference type="ChEBI" id="CHEBI:28938"/>
        <dbReference type="ChEBI" id="CHEBI:57856"/>
        <dbReference type="ChEBI" id="CHEBI:57985"/>
        <dbReference type="EC" id="3.5.4.28"/>
    </reaction>
</comment>